<gene>
    <name evidence="4" type="ORF">J8273_7483</name>
</gene>
<dbReference type="AlphaFoldDB" id="A0A8J6DXY3"/>
<dbReference type="InterPro" id="IPR011009">
    <property type="entry name" value="Kinase-like_dom_sf"/>
</dbReference>
<dbReference type="OrthoDB" id="2791079at2759"/>
<organism evidence="4 5">
    <name type="scientific">Carpediemonas membranifera</name>
    <dbReference type="NCBI Taxonomy" id="201153"/>
    <lineage>
        <taxon>Eukaryota</taxon>
        <taxon>Metamonada</taxon>
        <taxon>Carpediemonas-like organisms</taxon>
        <taxon>Carpediemonas</taxon>
    </lineage>
</organism>
<comment type="caution">
    <text evidence="4">The sequence shown here is derived from an EMBL/GenBank/DDBJ whole genome shotgun (WGS) entry which is preliminary data.</text>
</comment>
<evidence type="ECO:0000313" key="4">
    <source>
        <dbReference type="EMBL" id="KAG9391209.1"/>
    </source>
</evidence>
<keyword evidence="1" id="KW-0472">Membrane</keyword>
<dbReference type="GO" id="GO:0004672">
    <property type="term" value="F:protein kinase activity"/>
    <property type="evidence" value="ECO:0007669"/>
    <property type="project" value="InterPro"/>
</dbReference>
<name>A0A8J6DXY3_9EUKA</name>
<dbReference type="PANTHER" id="PTHR45756:SF1">
    <property type="entry name" value="PROTEIN KINASE DOMAIN CONTAINING PROTEIN"/>
    <property type="match status" value="1"/>
</dbReference>
<dbReference type="SUPFAM" id="SSF56112">
    <property type="entry name" value="Protein kinase-like (PK-like)"/>
    <property type="match status" value="1"/>
</dbReference>
<evidence type="ECO:0000313" key="5">
    <source>
        <dbReference type="Proteomes" id="UP000717585"/>
    </source>
</evidence>
<keyword evidence="4" id="KW-0418">Kinase</keyword>
<keyword evidence="5" id="KW-1185">Reference proteome</keyword>
<dbReference type="Pfam" id="PF07699">
    <property type="entry name" value="Ephrin_rec_like"/>
    <property type="match status" value="1"/>
</dbReference>
<feature type="transmembrane region" description="Helical" evidence="1">
    <location>
        <begin position="722"/>
        <end position="746"/>
    </location>
</feature>
<dbReference type="InterPro" id="IPR008271">
    <property type="entry name" value="Ser/Thr_kinase_AS"/>
</dbReference>
<keyword evidence="2" id="KW-0732">Signal</keyword>
<dbReference type="InterPro" id="IPR053215">
    <property type="entry name" value="TKL_Ser/Thr_kinase"/>
</dbReference>
<dbReference type="Proteomes" id="UP000717585">
    <property type="component" value="Unassembled WGS sequence"/>
</dbReference>
<dbReference type="Pfam" id="PF00069">
    <property type="entry name" value="Pkinase"/>
    <property type="match status" value="1"/>
</dbReference>
<proteinExistence type="predicted"/>
<dbReference type="Gene3D" id="1.10.510.10">
    <property type="entry name" value="Transferase(Phosphotransferase) domain 1"/>
    <property type="match status" value="1"/>
</dbReference>
<feature type="signal peptide" evidence="2">
    <location>
        <begin position="1"/>
        <end position="21"/>
    </location>
</feature>
<evidence type="ECO:0000256" key="1">
    <source>
        <dbReference type="SAM" id="Phobius"/>
    </source>
</evidence>
<dbReference type="PANTHER" id="PTHR45756">
    <property type="entry name" value="PALMITOYLTRANSFERASE"/>
    <property type="match status" value="1"/>
</dbReference>
<dbReference type="SMART" id="SM00220">
    <property type="entry name" value="S_TKc"/>
    <property type="match status" value="1"/>
</dbReference>
<protein>
    <submittedName>
        <fullName evidence="4">Protein kinase domain</fullName>
    </submittedName>
</protein>
<dbReference type="GO" id="GO:0005524">
    <property type="term" value="F:ATP binding"/>
    <property type="evidence" value="ECO:0007669"/>
    <property type="project" value="InterPro"/>
</dbReference>
<dbReference type="PROSITE" id="PS50011">
    <property type="entry name" value="PROTEIN_KINASE_DOM"/>
    <property type="match status" value="1"/>
</dbReference>
<dbReference type="InterPro" id="IPR000719">
    <property type="entry name" value="Prot_kinase_dom"/>
</dbReference>
<feature type="domain" description="Protein kinase" evidence="3">
    <location>
        <begin position="791"/>
        <end position="1065"/>
    </location>
</feature>
<sequence>MKAAVFALLISVLLFVVRVKADSEVGSWLDALVMPPPDGYDSFGPSATDGSLVVTTVRSSSKADSLYVYTLATGKETPICRFVRPGQTIKALATDGNAVAVVHSTSDGKHAFTVYMLSDACPAVAHHQPAFTSAADTYEKTFGTTISMNQNFLAVGAAGVVDSQGILGPVNCRVFVYYDFSGKYGFAKNVTIDPAREYGTGTIAELGGTALMAPTGNLAGHVVVGMPDANKAVFYSLTRDGDGAHVGSSSTISVPDSKRLGETVATRPNTADAGFAVGSEGHVYHYTSIVTMNDMRDLYTASAPALGSLVDFQGTTLVALDNSSSSTSMMVGTFLETAQTTPSSVTLLPSVQFMTLYDSGRSLVLGNTTHITTRQRACGSGYGIHPGDAYHVCSACNNGYYGPGQRFLCSQAAAGYVVADDGKAHTTETPCNNGLYQPSAGKTTCLPCPTLEGTPKLAGQGFAACTPIMPPTPTTGLVYFNNSLSADHRLSAATHDGRAVLEVGSSDLYFLVPLVAPGAYKAGDTFQINVTRENDANTYSRVLKLAKDVSLLPTGTISLDQQGLHSMILGPICPYGVVFGGAEKYPLNVTRGISGTDDEVTCVCSRSSPTSQVLLAFKPTLPNSFELGKDVCLTFDFINVDEDAAADFTFTISGKRFEGTRVDNQACAHNVELSRGTTGKVPITVLFKDEALLKGTILVVAPTPEDNPASLLPYVEIVSIPAVILLILVVMLCCLCCACAACLGCLRHQLRRRKEGRLRTRARGELMKIGADVRNDLYRSIIDFYIPPSSITEVHSIASGGFGTVSVAAYGAGIVCLKRLHPMLQADPQSMDEFAREALHMVSLRHRSVVPFLGATIIDGVVHLLTEYCPFGSLDKYVAKMKSDGTYSHAKLVDLLIDCGEGLAFIHSRGVIHRDIKPDNFFVGVHTQARQSGKTNSVVGKIGDFGLAVSKKAMTMTNIGTVGYSSPEVLSGTHYETSTDVFSFGMTIFTLFSGMQPFEKENSSFVVQSRMINGERPPIEGVPRPLIPIIKRCWAQSPSARPSMEEVVRSLRRARKEADKRQSLL</sequence>
<dbReference type="PROSITE" id="PS00108">
    <property type="entry name" value="PROTEIN_KINASE_ST"/>
    <property type="match status" value="1"/>
</dbReference>
<accession>A0A8J6DXY3</accession>
<keyword evidence="4" id="KW-0808">Transferase</keyword>
<dbReference type="InterPro" id="IPR011641">
    <property type="entry name" value="Tyr-kin_ephrin_A/B_rcpt-like"/>
</dbReference>
<reference evidence="4" key="1">
    <citation type="submission" date="2021-05" db="EMBL/GenBank/DDBJ databases">
        <title>A free-living protist that lacks canonical eukaryotic 1 DNA replication and segregation systems.</title>
        <authorList>
            <person name="Salas-Leiva D.E."/>
            <person name="Tromer E.C."/>
            <person name="Curtis B.A."/>
            <person name="Jerlstrom-Hultqvist J."/>
            <person name="Kolisko M."/>
            <person name="Yi Z."/>
            <person name="Salas-Leiva J.S."/>
            <person name="Gallot-Lavallee L."/>
            <person name="Kops G.J.P.L."/>
            <person name="Archibald J.M."/>
            <person name="Simpson A.G.B."/>
            <person name="Roger A.J."/>
        </authorList>
    </citation>
    <scope>NUCLEOTIDE SEQUENCE</scope>
    <source>
        <strain evidence="4">BICM</strain>
    </source>
</reference>
<dbReference type="EMBL" id="JAHDYR010000062">
    <property type="protein sequence ID" value="KAG9391209.1"/>
    <property type="molecule type" value="Genomic_DNA"/>
</dbReference>
<keyword evidence="1" id="KW-0812">Transmembrane</keyword>
<keyword evidence="1" id="KW-1133">Transmembrane helix</keyword>
<evidence type="ECO:0000256" key="2">
    <source>
        <dbReference type="SAM" id="SignalP"/>
    </source>
</evidence>
<evidence type="ECO:0000259" key="3">
    <source>
        <dbReference type="PROSITE" id="PS50011"/>
    </source>
</evidence>
<feature type="chain" id="PRO_5035246927" evidence="2">
    <location>
        <begin position="22"/>
        <end position="1065"/>
    </location>
</feature>